<proteinExistence type="inferred from homology"/>
<keyword evidence="3" id="KW-1003">Cell membrane</keyword>
<evidence type="ECO:0000313" key="11">
    <source>
        <dbReference type="EMBL" id="MDG0862350.1"/>
    </source>
</evidence>
<evidence type="ECO:0000256" key="3">
    <source>
        <dbReference type="ARBA" id="ARBA00022475"/>
    </source>
</evidence>
<comment type="subunit">
    <text evidence="9">Type II secretion is composed of four main components: the outer membrane complex, the inner membrane complex, the cytoplasmic secretion ATPase and the periplasm-spanning pseudopilus.</text>
</comment>
<feature type="domain" description="Type II secretion system protein GspI C-terminal" evidence="10">
    <location>
        <begin position="42"/>
        <end position="118"/>
    </location>
</feature>
<dbReference type="PANTHER" id="PTHR38779">
    <property type="entry name" value="TYPE II SECRETION SYSTEM PROTEIN I-RELATED"/>
    <property type="match status" value="1"/>
</dbReference>
<dbReference type="NCBIfam" id="TIGR02532">
    <property type="entry name" value="IV_pilin_GFxxxE"/>
    <property type="match status" value="1"/>
</dbReference>
<feature type="transmembrane region" description="Helical" evidence="9">
    <location>
        <begin position="12"/>
        <end position="32"/>
    </location>
</feature>
<evidence type="ECO:0000256" key="7">
    <source>
        <dbReference type="ARBA" id="ARBA00022989"/>
    </source>
</evidence>
<evidence type="ECO:0000256" key="6">
    <source>
        <dbReference type="ARBA" id="ARBA00022692"/>
    </source>
</evidence>
<comment type="similarity">
    <text evidence="2 9">Belongs to the GSP I family.</text>
</comment>
<sequence>MSPHATRGFTLIEVLVALVIVAIALGAGIKAAGALTHNAERLAEVSAAQWCAENLLTELRLTHQFPDIGESPFSCEQLGRSYDGKLKVSPTPNPNFRRVDAAVANDQGQPVLSLSTIMGKL</sequence>
<dbReference type="Pfam" id="PF07963">
    <property type="entry name" value="N_methyl"/>
    <property type="match status" value="1"/>
</dbReference>
<keyword evidence="5 9" id="KW-0997">Cell inner membrane</keyword>
<dbReference type="GO" id="GO:0015628">
    <property type="term" value="P:protein secretion by the type II secretion system"/>
    <property type="evidence" value="ECO:0007669"/>
    <property type="project" value="UniProtKB-UniRule"/>
</dbReference>
<dbReference type="GO" id="GO:0015627">
    <property type="term" value="C:type II protein secretion system complex"/>
    <property type="evidence" value="ECO:0007669"/>
    <property type="project" value="UniProtKB-UniRule"/>
</dbReference>
<name>A0A9X4R4A8_9BURK</name>
<dbReference type="AlphaFoldDB" id="A0A9X4R4A8"/>
<evidence type="ECO:0000256" key="9">
    <source>
        <dbReference type="RuleBase" id="RU368030"/>
    </source>
</evidence>
<evidence type="ECO:0000256" key="4">
    <source>
        <dbReference type="ARBA" id="ARBA00022481"/>
    </source>
</evidence>
<evidence type="ECO:0000256" key="8">
    <source>
        <dbReference type="ARBA" id="ARBA00023136"/>
    </source>
</evidence>
<keyword evidence="8 9" id="KW-0472">Membrane</keyword>
<accession>A0A9X4R4A8</accession>
<dbReference type="Proteomes" id="UP001152766">
    <property type="component" value="Unassembled WGS sequence"/>
</dbReference>
<evidence type="ECO:0000256" key="1">
    <source>
        <dbReference type="ARBA" id="ARBA00004377"/>
    </source>
</evidence>
<organism evidence="11 12">
    <name type="scientific">Pelomonas aquatica</name>
    <dbReference type="NCBI Taxonomy" id="431058"/>
    <lineage>
        <taxon>Bacteria</taxon>
        <taxon>Pseudomonadati</taxon>
        <taxon>Pseudomonadota</taxon>
        <taxon>Betaproteobacteria</taxon>
        <taxon>Burkholderiales</taxon>
        <taxon>Sphaerotilaceae</taxon>
        <taxon>Roseateles</taxon>
    </lineage>
</organism>
<dbReference type="SUPFAM" id="SSF54523">
    <property type="entry name" value="Pili subunits"/>
    <property type="match status" value="1"/>
</dbReference>
<dbReference type="GO" id="GO:0005886">
    <property type="term" value="C:plasma membrane"/>
    <property type="evidence" value="ECO:0007669"/>
    <property type="project" value="UniProtKB-SubCell"/>
</dbReference>
<comment type="PTM">
    <text evidence="9">Cleaved by prepilin peptidase.</text>
</comment>
<keyword evidence="7 9" id="KW-1133">Transmembrane helix</keyword>
<comment type="function">
    <text evidence="9">Component of the type II secretion system required for the energy-dependent secretion of extracellular factors such as proteases and toxins from the periplasm.</text>
</comment>
<dbReference type="Pfam" id="PF02501">
    <property type="entry name" value="T2SSI"/>
    <property type="match status" value="1"/>
</dbReference>
<reference evidence="11" key="1">
    <citation type="submission" date="2019-02" db="EMBL/GenBank/DDBJ databases">
        <title>Draft genome of the type strain Pelomonas aquatica CCUG 52575T.</title>
        <authorList>
            <person name="Gomila M."/>
            <person name="Lalucat J."/>
        </authorList>
    </citation>
    <scope>NUCLEOTIDE SEQUENCE</scope>
    <source>
        <strain evidence="11">CCUG 52575</strain>
    </source>
</reference>
<dbReference type="InterPro" id="IPR003413">
    <property type="entry name" value="T2SS_GspI_C"/>
</dbReference>
<evidence type="ECO:0000256" key="5">
    <source>
        <dbReference type="ARBA" id="ARBA00022519"/>
    </source>
</evidence>
<evidence type="ECO:0000256" key="2">
    <source>
        <dbReference type="ARBA" id="ARBA00008358"/>
    </source>
</evidence>
<dbReference type="PANTHER" id="PTHR38779:SF2">
    <property type="entry name" value="TYPE II SECRETION SYSTEM PROTEIN I-RELATED"/>
    <property type="match status" value="1"/>
</dbReference>
<comment type="subcellular location">
    <subcellularLocation>
        <location evidence="1 9">Cell inner membrane</location>
        <topology evidence="1 9">Single-pass membrane protein</topology>
    </subcellularLocation>
</comment>
<evidence type="ECO:0000259" key="10">
    <source>
        <dbReference type="Pfam" id="PF02501"/>
    </source>
</evidence>
<keyword evidence="12" id="KW-1185">Reference proteome</keyword>
<dbReference type="NCBIfam" id="TIGR01707">
    <property type="entry name" value="gspI"/>
    <property type="match status" value="1"/>
</dbReference>
<dbReference type="InterPro" id="IPR012902">
    <property type="entry name" value="N_methyl_site"/>
</dbReference>
<comment type="caution">
    <text evidence="11">The sequence shown here is derived from an EMBL/GenBank/DDBJ whole genome shotgun (WGS) entry which is preliminary data.</text>
</comment>
<keyword evidence="6 9" id="KW-0812">Transmembrane</keyword>
<gene>
    <name evidence="11" type="primary">gspI</name>
    <name evidence="11" type="ORF">EXJ73_07690</name>
</gene>
<dbReference type="InterPro" id="IPR045584">
    <property type="entry name" value="Pilin-like"/>
</dbReference>
<dbReference type="RefSeq" id="WP_268148688.1">
    <property type="nucleotide sequence ID" value="NZ_JAPPUW010000005.1"/>
</dbReference>
<protein>
    <recommendedName>
        <fullName evidence="9">Type II secretion system protein I</fullName>
        <shortName evidence="9">T2SS minor pseudopilin I</shortName>
    </recommendedName>
</protein>
<dbReference type="InterPro" id="IPR010052">
    <property type="entry name" value="T2SS_protein-GspI"/>
</dbReference>
<keyword evidence="4 9" id="KW-0488">Methylation</keyword>
<evidence type="ECO:0000313" key="12">
    <source>
        <dbReference type="Proteomes" id="UP001152766"/>
    </source>
</evidence>
<dbReference type="EMBL" id="SGUG01000009">
    <property type="protein sequence ID" value="MDG0862350.1"/>
    <property type="molecule type" value="Genomic_DNA"/>
</dbReference>
<dbReference type="Gene3D" id="3.30.1300.30">
    <property type="entry name" value="GSPII I/J protein-like"/>
    <property type="match status" value="1"/>
</dbReference>